<dbReference type="RefSeq" id="WP_137277183.1">
    <property type="nucleotide sequence ID" value="NZ_QKNX01000005.1"/>
</dbReference>
<accession>A0A4U5JGH7</accession>
<dbReference type="EMBL" id="QKNX01000005">
    <property type="protein sequence ID" value="TKR25169.1"/>
    <property type="molecule type" value="Genomic_DNA"/>
</dbReference>
<dbReference type="PROSITE" id="PS51677">
    <property type="entry name" value="NODB"/>
    <property type="match status" value="1"/>
</dbReference>
<dbReference type="Pfam" id="PF01522">
    <property type="entry name" value="Polysacc_deac_1"/>
    <property type="match status" value="1"/>
</dbReference>
<dbReference type="Gene3D" id="3.20.20.370">
    <property type="entry name" value="Glycoside hydrolase/deacetylase"/>
    <property type="match status" value="1"/>
</dbReference>
<dbReference type="PANTHER" id="PTHR47561">
    <property type="entry name" value="POLYSACCHARIDE DEACETYLASE FAMILY PROTEIN (AFU_ORTHOLOGUE AFUA_6G05030)"/>
    <property type="match status" value="1"/>
</dbReference>
<name>A0A4U5JGH7_9EURY</name>
<protein>
    <submittedName>
        <fullName evidence="2">Polysaccharide deacetylase</fullName>
    </submittedName>
</protein>
<dbReference type="InterPro" id="IPR002509">
    <property type="entry name" value="NODB_dom"/>
</dbReference>
<feature type="domain" description="NodB homology" evidence="1">
    <location>
        <begin position="37"/>
        <end position="257"/>
    </location>
</feature>
<reference evidence="2 3" key="1">
    <citation type="submission" date="2019-04" db="EMBL/GenBank/DDBJ databases">
        <title>Natronomonas sp. F20-122 a newhaloarchaeon isolated from a saline saltern of Isla Bacuta, Huelva, Spain.</title>
        <authorList>
            <person name="Duran-Viseras A."/>
            <person name="Sanchez-Porro C."/>
            <person name="Ventosa A."/>
        </authorList>
    </citation>
    <scope>NUCLEOTIDE SEQUENCE [LARGE SCALE GENOMIC DNA]</scope>
    <source>
        <strain evidence="2 3">F20-122</strain>
    </source>
</reference>
<gene>
    <name evidence="2" type="ORF">DM868_12610</name>
</gene>
<evidence type="ECO:0000313" key="2">
    <source>
        <dbReference type="EMBL" id="TKR25169.1"/>
    </source>
</evidence>
<evidence type="ECO:0000313" key="3">
    <source>
        <dbReference type="Proteomes" id="UP000308037"/>
    </source>
</evidence>
<dbReference type="SUPFAM" id="SSF88713">
    <property type="entry name" value="Glycoside hydrolase/deacetylase"/>
    <property type="match status" value="1"/>
</dbReference>
<organism evidence="2 3">
    <name type="scientific">Natronomonas salsuginis</name>
    <dbReference type="NCBI Taxonomy" id="2217661"/>
    <lineage>
        <taxon>Archaea</taxon>
        <taxon>Methanobacteriati</taxon>
        <taxon>Methanobacteriota</taxon>
        <taxon>Stenosarchaea group</taxon>
        <taxon>Halobacteria</taxon>
        <taxon>Halobacteriales</taxon>
        <taxon>Natronomonadaceae</taxon>
        <taxon>Natronomonas</taxon>
    </lineage>
</organism>
<dbReference type="AlphaFoldDB" id="A0A4U5JGH7"/>
<dbReference type="PANTHER" id="PTHR47561:SF1">
    <property type="entry name" value="POLYSACCHARIDE DEACETYLASE FAMILY PROTEIN (AFU_ORTHOLOGUE AFUA_6G05030)"/>
    <property type="match status" value="1"/>
</dbReference>
<evidence type="ECO:0000259" key="1">
    <source>
        <dbReference type="PROSITE" id="PS51677"/>
    </source>
</evidence>
<sequence length="291" mass="32935">MQWKNDAKCAVTISFDIDGKERWLARARAGKEEFASPLLSHYGEYGPKVAMPRILGMFDEYDIPGGFFIPGMVAEEHPEMTQKIHEAGHEIGFHGHTHAGLAGLSDEEEAEEFARALDTFENLIGETPAGYRQWSSQRTLNRAIELGFEYGSMTSANDIPYVLEAEAGDIIEIPVHASISDTAYFTFQLAPVLPHQNGIDSPSKVYDIWSSEFDGCYKRGRLFHLVLHPQMIGRPHRLEMLEELIQYIKGHSDVWIATPREIARYWRKEHADNSMRIDLSVDADPVISNED</sequence>
<proteinExistence type="predicted"/>
<keyword evidence="3" id="KW-1185">Reference proteome</keyword>
<dbReference type="Proteomes" id="UP000308037">
    <property type="component" value="Unassembled WGS sequence"/>
</dbReference>
<dbReference type="InterPro" id="IPR011330">
    <property type="entry name" value="Glyco_hydro/deAcase_b/a-brl"/>
</dbReference>
<dbReference type="GO" id="GO:0016810">
    <property type="term" value="F:hydrolase activity, acting on carbon-nitrogen (but not peptide) bonds"/>
    <property type="evidence" value="ECO:0007669"/>
    <property type="project" value="InterPro"/>
</dbReference>
<comment type="caution">
    <text evidence="2">The sequence shown here is derived from an EMBL/GenBank/DDBJ whole genome shotgun (WGS) entry which is preliminary data.</text>
</comment>
<dbReference type="GO" id="GO:0005975">
    <property type="term" value="P:carbohydrate metabolic process"/>
    <property type="evidence" value="ECO:0007669"/>
    <property type="project" value="InterPro"/>
</dbReference>
<dbReference type="OrthoDB" id="230075at2157"/>